<keyword evidence="2" id="KW-1185">Reference proteome</keyword>
<gene>
    <name evidence="1" type="ORF">GMARGA_LOCUS31646</name>
</gene>
<sequence length="123" mass="14544">LLQSIIQENPDQYLYEIVQEMEIRSRKCVSIPTLWRSLVYCGITRKKLHKIAKEHNELLRCAYMICIGAQYRCEQLIFLDESSKDEHTIIQRYALTLDSIIAVNIIESSYTKEKFKEFVILQV</sequence>
<comment type="caution">
    <text evidence="1">The sequence shown here is derived from an EMBL/GenBank/DDBJ whole genome shotgun (WGS) entry which is preliminary data.</text>
</comment>
<evidence type="ECO:0000313" key="1">
    <source>
        <dbReference type="EMBL" id="CAG8833622.1"/>
    </source>
</evidence>
<feature type="non-terminal residue" evidence="1">
    <location>
        <position position="1"/>
    </location>
</feature>
<evidence type="ECO:0000313" key="2">
    <source>
        <dbReference type="Proteomes" id="UP000789901"/>
    </source>
</evidence>
<dbReference type="Proteomes" id="UP000789901">
    <property type="component" value="Unassembled WGS sequence"/>
</dbReference>
<name>A0ABN7WJG3_GIGMA</name>
<protein>
    <submittedName>
        <fullName evidence="1">20659_t:CDS:1</fullName>
    </submittedName>
</protein>
<proteinExistence type="predicted"/>
<organism evidence="1 2">
    <name type="scientific">Gigaspora margarita</name>
    <dbReference type="NCBI Taxonomy" id="4874"/>
    <lineage>
        <taxon>Eukaryota</taxon>
        <taxon>Fungi</taxon>
        <taxon>Fungi incertae sedis</taxon>
        <taxon>Mucoromycota</taxon>
        <taxon>Glomeromycotina</taxon>
        <taxon>Glomeromycetes</taxon>
        <taxon>Diversisporales</taxon>
        <taxon>Gigasporaceae</taxon>
        <taxon>Gigaspora</taxon>
    </lineage>
</organism>
<reference evidence="1 2" key="1">
    <citation type="submission" date="2021-06" db="EMBL/GenBank/DDBJ databases">
        <authorList>
            <person name="Kallberg Y."/>
            <person name="Tangrot J."/>
            <person name="Rosling A."/>
        </authorList>
    </citation>
    <scope>NUCLEOTIDE SEQUENCE [LARGE SCALE GENOMIC DNA]</scope>
    <source>
        <strain evidence="1 2">120-4 pot B 10/14</strain>
    </source>
</reference>
<dbReference type="EMBL" id="CAJVQB010047790">
    <property type="protein sequence ID" value="CAG8833622.1"/>
    <property type="molecule type" value="Genomic_DNA"/>
</dbReference>
<feature type="non-terminal residue" evidence="1">
    <location>
        <position position="123"/>
    </location>
</feature>
<accession>A0ABN7WJG3</accession>